<proteinExistence type="predicted"/>
<dbReference type="AlphaFoldDB" id="A0A921FV45"/>
<evidence type="ECO:0000313" key="4">
    <source>
        <dbReference type="Proteomes" id="UP000715651"/>
    </source>
</evidence>
<evidence type="ECO:0000313" key="3">
    <source>
        <dbReference type="EMBL" id="HJF18104.1"/>
    </source>
</evidence>
<keyword evidence="2" id="KW-0472">Membrane</keyword>
<dbReference type="Proteomes" id="UP000715651">
    <property type="component" value="Unassembled WGS sequence"/>
</dbReference>
<organism evidence="3 4">
    <name type="scientific">Aeriscardovia aeriphila</name>
    <dbReference type="NCBI Taxonomy" id="218139"/>
    <lineage>
        <taxon>Bacteria</taxon>
        <taxon>Bacillati</taxon>
        <taxon>Actinomycetota</taxon>
        <taxon>Actinomycetes</taxon>
        <taxon>Bifidobacteriales</taxon>
        <taxon>Bifidobacteriaceae</taxon>
        <taxon>Aeriscardovia</taxon>
    </lineage>
</organism>
<sequence>MIARNSESNAENREQQDESFSQQESFPRQERKSFFVPMKPAINPASPRTDVAILVVCVVVEALAVTMSALTHDWMFCGFFILLGLVGIAWAVATSDTLAQARERKKLARAHEEEMAADTEHSGSSDE</sequence>
<gene>
    <name evidence="3" type="ORF">K8U78_02960</name>
</gene>
<feature type="transmembrane region" description="Helical" evidence="2">
    <location>
        <begin position="76"/>
        <end position="99"/>
    </location>
</feature>
<keyword evidence="2" id="KW-0812">Transmembrane</keyword>
<dbReference type="EMBL" id="DYWK01000004">
    <property type="protein sequence ID" value="HJF18104.1"/>
    <property type="molecule type" value="Genomic_DNA"/>
</dbReference>
<reference evidence="3" key="2">
    <citation type="submission" date="2021-09" db="EMBL/GenBank/DDBJ databases">
        <authorList>
            <person name="Gilroy R."/>
        </authorList>
    </citation>
    <scope>NUCLEOTIDE SEQUENCE</scope>
    <source>
        <strain evidence="3">578</strain>
    </source>
</reference>
<feature type="transmembrane region" description="Helical" evidence="2">
    <location>
        <begin position="51"/>
        <end position="70"/>
    </location>
</feature>
<reference evidence="3" key="1">
    <citation type="journal article" date="2021" name="PeerJ">
        <title>Extensive microbial diversity within the chicken gut microbiome revealed by metagenomics and culture.</title>
        <authorList>
            <person name="Gilroy R."/>
            <person name="Ravi A."/>
            <person name="Getino M."/>
            <person name="Pursley I."/>
            <person name="Horton D.L."/>
            <person name="Alikhan N.F."/>
            <person name="Baker D."/>
            <person name="Gharbi K."/>
            <person name="Hall N."/>
            <person name="Watson M."/>
            <person name="Adriaenssens E.M."/>
            <person name="Foster-Nyarko E."/>
            <person name="Jarju S."/>
            <person name="Secka A."/>
            <person name="Antonio M."/>
            <person name="Oren A."/>
            <person name="Chaudhuri R.R."/>
            <person name="La Ragione R."/>
            <person name="Hildebrand F."/>
            <person name="Pallen M.J."/>
        </authorList>
    </citation>
    <scope>NUCLEOTIDE SEQUENCE</scope>
    <source>
        <strain evidence="3">578</strain>
    </source>
</reference>
<protein>
    <submittedName>
        <fullName evidence="3">Uncharacterized protein</fullName>
    </submittedName>
</protein>
<name>A0A921FV45_9BIFI</name>
<comment type="caution">
    <text evidence="3">The sequence shown here is derived from an EMBL/GenBank/DDBJ whole genome shotgun (WGS) entry which is preliminary data.</text>
</comment>
<keyword evidence="2" id="KW-1133">Transmembrane helix</keyword>
<evidence type="ECO:0000256" key="2">
    <source>
        <dbReference type="SAM" id="Phobius"/>
    </source>
</evidence>
<accession>A0A921FV45</accession>
<feature type="region of interest" description="Disordered" evidence="1">
    <location>
        <begin position="1"/>
        <end position="30"/>
    </location>
</feature>
<evidence type="ECO:0000256" key="1">
    <source>
        <dbReference type="SAM" id="MobiDB-lite"/>
    </source>
</evidence>